<feature type="domain" description="TTF-type" evidence="1">
    <location>
        <begin position="83"/>
        <end position="171"/>
    </location>
</feature>
<reference evidence="2 3" key="1">
    <citation type="submission" date="2024-03" db="EMBL/GenBank/DDBJ databases">
        <title>Adaptation during the transition from Ophiocordyceps entomopathogen to insect associate is accompanied by gene loss and intensified selection.</title>
        <authorList>
            <person name="Ward C.M."/>
            <person name="Onetto C.A."/>
            <person name="Borneman A.R."/>
        </authorList>
    </citation>
    <scope>NUCLEOTIDE SEQUENCE [LARGE SCALE GENOMIC DNA]</scope>
    <source>
        <strain evidence="2">AWRI1</strain>
        <tissue evidence="2">Single Adult Female</tissue>
    </source>
</reference>
<evidence type="ECO:0000313" key="2">
    <source>
        <dbReference type="EMBL" id="KAK7574188.1"/>
    </source>
</evidence>
<dbReference type="Pfam" id="PF14291">
    <property type="entry name" value="DUF4371"/>
    <property type="match status" value="1"/>
</dbReference>
<protein>
    <recommendedName>
        <fullName evidence="1">TTF-type domain-containing protein</fullName>
    </recommendedName>
</protein>
<dbReference type="SUPFAM" id="SSF53098">
    <property type="entry name" value="Ribonuclease H-like"/>
    <property type="match status" value="1"/>
</dbReference>
<evidence type="ECO:0000313" key="3">
    <source>
        <dbReference type="Proteomes" id="UP001367676"/>
    </source>
</evidence>
<sequence length="761" mass="87500">MENWLKGFGLKTKKTNKDSTKSSDIGTVSVQSLSLLDGTSSSNIASTSNANISSSSTTTVHKFVATEIDRPNRPILQSYPKTDGRNFRSQWFDQFKWLEYNPEIDACFCYICRTFITTETKETAFVKTGYRNWKNALEKNRGFRKHEETSTHLVCLSKWEEYKVRSTINQEVSTLVNDNVLSKHRYYVRSVFEVIQFLAAHELPFCGDYVKEDHSETGLFRALFEYTLKKDQELQNCLKCIPENAKYLSPEIQNEIIEIMASCIRSEVAKDIENADVPFFCIMVDGTRDRNNAEAVSIVVRFVKNGVPTESLLDIIEAHDLTAEYLTNLILKTLNDNQVDTKKLLSQCYDGAAVMKGCRGGVQALLGEKLERAIPYVHCFNHQLHLIVTDLVKKVNSVQKYFDYCARIHKIFSTFKFKSYYGGHRTSRLLEQRWTGHLKVTEVIYNNYTTMIEALCCAMNQEFEELDGVTVVECVGLVAIMKSLSFRFLLRTLLKIFKTIEPADRILQHRDNGLATALPIMRSVYSTLQGFRSDDIYNDVLRECCDLLPDAQDASFNSADNTRGSKRKIKANVHLVDYVVTESSGIHQVECKQLYFEILDLVLQLFDTRFFDNCSLFDVIDKVFNFSFENIDELANFINIHPNIVNVIPSNEEIICVKNYFIENKIEQKDYFITLFSLKNAFKKTYNLFATAATFSCSSATCEATFSTMNRIITPYRSSMLFGRSCNLTIIPFEKQRLNKIDVDSFLKIFNSRKNRKLQLY</sequence>
<dbReference type="EMBL" id="JBBCAQ010000037">
    <property type="protein sequence ID" value="KAK7574188.1"/>
    <property type="molecule type" value="Genomic_DNA"/>
</dbReference>
<accession>A0AAN9T999</accession>
<dbReference type="PANTHER" id="PTHR45749:SF37">
    <property type="entry name" value="OS05G0311600 PROTEIN"/>
    <property type="match status" value="1"/>
</dbReference>
<name>A0AAN9T999_9HEMI</name>
<dbReference type="SMART" id="SM00597">
    <property type="entry name" value="ZnF_TTF"/>
    <property type="match status" value="1"/>
</dbReference>
<dbReference type="InterPro" id="IPR012337">
    <property type="entry name" value="RNaseH-like_sf"/>
</dbReference>
<comment type="caution">
    <text evidence="2">The sequence shown here is derived from an EMBL/GenBank/DDBJ whole genome shotgun (WGS) entry which is preliminary data.</text>
</comment>
<evidence type="ECO:0000259" key="1">
    <source>
        <dbReference type="SMART" id="SM00597"/>
    </source>
</evidence>
<proteinExistence type="predicted"/>
<dbReference type="AlphaFoldDB" id="A0AAN9T999"/>
<organism evidence="2 3">
    <name type="scientific">Parthenolecanium corni</name>
    <dbReference type="NCBI Taxonomy" id="536013"/>
    <lineage>
        <taxon>Eukaryota</taxon>
        <taxon>Metazoa</taxon>
        <taxon>Ecdysozoa</taxon>
        <taxon>Arthropoda</taxon>
        <taxon>Hexapoda</taxon>
        <taxon>Insecta</taxon>
        <taxon>Pterygota</taxon>
        <taxon>Neoptera</taxon>
        <taxon>Paraneoptera</taxon>
        <taxon>Hemiptera</taxon>
        <taxon>Sternorrhyncha</taxon>
        <taxon>Coccoidea</taxon>
        <taxon>Coccidae</taxon>
        <taxon>Parthenolecanium</taxon>
    </lineage>
</organism>
<gene>
    <name evidence="2" type="ORF">V9T40_011379</name>
</gene>
<keyword evidence="3" id="KW-1185">Reference proteome</keyword>
<dbReference type="PANTHER" id="PTHR45749">
    <property type="match status" value="1"/>
</dbReference>
<dbReference type="InterPro" id="IPR006580">
    <property type="entry name" value="Znf_TTF"/>
</dbReference>
<dbReference type="Proteomes" id="UP001367676">
    <property type="component" value="Unassembled WGS sequence"/>
</dbReference>
<dbReference type="InterPro" id="IPR025398">
    <property type="entry name" value="DUF4371"/>
</dbReference>